<dbReference type="OrthoDB" id="2679563at2"/>
<gene>
    <name evidence="4" type="ORF">E1I69_03255</name>
</gene>
<dbReference type="PROSITE" id="PS51257">
    <property type="entry name" value="PROKAR_LIPOPROTEIN"/>
    <property type="match status" value="1"/>
</dbReference>
<feature type="compositionally biased region" description="Basic and acidic residues" evidence="1">
    <location>
        <begin position="139"/>
        <end position="158"/>
    </location>
</feature>
<feature type="region of interest" description="Disordered" evidence="1">
    <location>
        <begin position="132"/>
        <end position="162"/>
    </location>
</feature>
<feature type="signal peptide" evidence="2">
    <location>
        <begin position="1"/>
        <end position="17"/>
    </location>
</feature>
<keyword evidence="5" id="KW-1185">Reference proteome</keyword>
<evidence type="ECO:0000313" key="5">
    <source>
        <dbReference type="Proteomes" id="UP000306477"/>
    </source>
</evidence>
<keyword evidence="2" id="KW-0732">Signal</keyword>
<dbReference type="RefSeq" id="WP_136378193.1">
    <property type="nucleotide sequence ID" value="NZ_SLUB01000003.1"/>
</dbReference>
<organism evidence="4 5">
    <name type="scientific">Bacillus timonensis</name>
    <dbReference type="NCBI Taxonomy" id="1033734"/>
    <lineage>
        <taxon>Bacteria</taxon>
        <taxon>Bacillati</taxon>
        <taxon>Bacillota</taxon>
        <taxon>Bacilli</taxon>
        <taxon>Bacillales</taxon>
        <taxon>Bacillaceae</taxon>
        <taxon>Bacillus</taxon>
    </lineage>
</organism>
<evidence type="ECO:0000313" key="4">
    <source>
        <dbReference type="EMBL" id="THE14848.1"/>
    </source>
</evidence>
<comment type="caution">
    <text evidence="4">The sequence shown here is derived from an EMBL/GenBank/DDBJ whole genome shotgun (WGS) entry which is preliminary data.</text>
</comment>
<proteinExistence type="predicted"/>
<protein>
    <recommendedName>
        <fullName evidence="3">YtkA-like domain-containing protein</fullName>
    </recommendedName>
</protein>
<evidence type="ECO:0000256" key="1">
    <source>
        <dbReference type="SAM" id="MobiDB-lite"/>
    </source>
</evidence>
<sequence length="254" mass="28268">MRKKFLFLFITAIITLAGCNNETETNNTNTDELTPIAVDVKMDPEKINPGDDVTLHAFVTQGEDKVEDADEVRFEIVQKGSEDSEFVDGEHTSGGEYTAVKTFDTEGVYFVTAHVTARSMHTMPKVEVVIGNPDVSEEPADKATENRDHHEGENHHGSGDVTIDFPLEAEYSKGEASTLEVSFEQTGTPLTEARVRFEVWKTGAEKHDFIDANEIKAGVYQSDYTFAETGNYNIQVHVEKGEIHEHLEKATNVK</sequence>
<feature type="domain" description="YtkA-like" evidence="3">
    <location>
        <begin position="157"/>
        <end position="237"/>
    </location>
</feature>
<evidence type="ECO:0000256" key="2">
    <source>
        <dbReference type="SAM" id="SignalP"/>
    </source>
</evidence>
<dbReference type="Proteomes" id="UP000306477">
    <property type="component" value="Unassembled WGS sequence"/>
</dbReference>
<name>A0A4S3PYF5_9BACI</name>
<dbReference type="InterPro" id="IPR032693">
    <property type="entry name" value="YtkA-like_dom"/>
</dbReference>
<reference evidence="4 5" key="1">
    <citation type="journal article" date="2019" name="Indoor Air">
        <title>Impacts of indoor surface finishes on bacterial viability.</title>
        <authorList>
            <person name="Hu J."/>
            <person name="Maamar S.B."/>
            <person name="Glawe A.J."/>
            <person name="Gottel N."/>
            <person name="Gilbert J.A."/>
            <person name="Hartmann E.M."/>
        </authorList>
    </citation>
    <scope>NUCLEOTIDE SEQUENCE [LARGE SCALE GENOMIC DNA]</scope>
    <source>
        <strain evidence="4 5">AF060A6</strain>
    </source>
</reference>
<evidence type="ECO:0000259" key="3">
    <source>
        <dbReference type="Pfam" id="PF13115"/>
    </source>
</evidence>
<dbReference type="Pfam" id="PF13115">
    <property type="entry name" value="YtkA"/>
    <property type="match status" value="2"/>
</dbReference>
<dbReference type="AlphaFoldDB" id="A0A4S3PYF5"/>
<feature type="domain" description="YtkA-like" evidence="3">
    <location>
        <begin position="33"/>
        <end position="114"/>
    </location>
</feature>
<accession>A0A4S3PYF5</accession>
<dbReference type="EMBL" id="SLUB01000003">
    <property type="protein sequence ID" value="THE14848.1"/>
    <property type="molecule type" value="Genomic_DNA"/>
</dbReference>
<feature type="chain" id="PRO_5039003653" description="YtkA-like domain-containing protein" evidence="2">
    <location>
        <begin position="18"/>
        <end position="254"/>
    </location>
</feature>